<comment type="caution">
    <text evidence="2">The sequence shown here is derived from an EMBL/GenBank/DDBJ whole genome shotgun (WGS) entry which is preliminary data.</text>
</comment>
<keyword evidence="2" id="KW-0489">Methyltransferase</keyword>
<protein>
    <submittedName>
        <fullName evidence="2">Class I SAM-dependent methyltransferase</fullName>
    </submittedName>
</protein>
<dbReference type="CDD" id="cd02440">
    <property type="entry name" value="AdoMet_MTases"/>
    <property type="match status" value="1"/>
</dbReference>
<accession>A0ABT2AF97</accession>
<dbReference type="InterPro" id="IPR029063">
    <property type="entry name" value="SAM-dependent_MTases_sf"/>
</dbReference>
<dbReference type="SUPFAM" id="SSF53335">
    <property type="entry name" value="S-adenosyl-L-methionine-dependent methyltransferases"/>
    <property type="match status" value="1"/>
</dbReference>
<organism evidence="2 3">
    <name type="scientific">Massilia agri</name>
    <dbReference type="NCBI Taxonomy" id="1886785"/>
    <lineage>
        <taxon>Bacteria</taxon>
        <taxon>Pseudomonadati</taxon>
        <taxon>Pseudomonadota</taxon>
        <taxon>Betaproteobacteria</taxon>
        <taxon>Burkholderiales</taxon>
        <taxon>Oxalobacteraceae</taxon>
        <taxon>Telluria group</taxon>
        <taxon>Massilia</taxon>
    </lineage>
</organism>
<dbReference type="Pfam" id="PF13649">
    <property type="entry name" value="Methyltransf_25"/>
    <property type="match status" value="1"/>
</dbReference>
<dbReference type="Gene3D" id="3.40.50.150">
    <property type="entry name" value="Vaccinia Virus protein VP39"/>
    <property type="match status" value="1"/>
</dbReference>
<dbReference type="EMBL" id="JANUHA010000001">
    <property type="protein sequence ID" value="MCS0594906.1"/>
    <property type="molecule type" value="Genomic_DNA"/>
</dbReference>
<feature type="domain" description="Methyltransferase" evidence="1">
    <location>
        <begin position="26"/>
        <end position="110"/>
    </location>
</feature>
<dbReference type="InterPro" id="IPR041698">
    <property type="entry name" value="Methyltransf_25"/>
</dbReference>
<evidence type="ECO:0000313" key="2">
    <source>
        <dbReference type="EMBL" id="MCS0594906.1"/>
    </source>
</evidence>
<dbReference type="Proteomes" id="UP001206572">
    <property type="component" value="Unassembled WGS sequence"/>
</dbReference>
<keyword evidence="3" id="KW-1185">Reference proteome</keyword>
<evidence type="ECO:0000259" key="1">
    <source>
        <dbReference type="Pfam" id="PF13649"/>
    </source>
</evidence>
<proteinExistence type="predicted"/>
<dbReference type="RefSeq" id="WP_258825992.1">
    <property type="nucleotide sequence ID" value="NZ_JANUHA010000001.1"/>
</dbReference>
<name>A0ABT2AF97_9BURK</name>
<reference evidence="2 3" key="1">
    <citation type="submission" date="2022-08" db="EMBL/GenBank/DDBJ databases">
        <title>Reclassification of Massilia species as members of the genera Telluria, Duganella, Pseudoduganella, Mokoshia gen. nov. and Zemynaea gen. nov. using orthogonal and non-orthogonal genome-based approaches.</title>
        <authorList>
            <person name="Bowman J.P."/>
        </authorList>
    </citation>
    <scope>NUCLEOTIDE SEQUENCE [LARGE SCALE GENOMIC DNA]</scope>
    <source>
        <strain evidence="2 3">JCM 31661</strain>
    </source>
</reference>
<gene>
    <name evidence="2" type="ORF">NX780_00940</name>
</gene>
<keyword evidence="2" id="KW-0808">Transferase</keyword>
<evidence type="ECO:0000313" key="3">
    <source>
        <dbReference type="Proteomes" id="UP001206572"/>
    </source>
</evidence>
<dbReference type="GO" id="GO:0032259">
    <property type="term" value="P:methylation"/>
    <property type="evidence" value="ECO:0007669"/>
    <property type="project" value="UniProtKB-KW"/>
</dbReference>
<dbReference type="GO" id="GO:0008168">
    <property type="term" value="F:methyltransferase activity"/>
    <property type="evidence" value="ECO:0007669"/>
    <property type="project" value="UniProtKB-KW"/>
</dbReference>
<sequence length="192" mass="20774">MNPMLNLPVSPWVARFAPLVSSGEALDLACGSGRHTRYLAARGLRVLALDRNAELLAPLAGDNVQTWEHDLEAEGAAWPFEAGRFSLIVVTNYLHRPLFADLARSLAPDGILIYETFAQGNQIYGKPSNPAFLLAPEELLGLAREGGLQVLAYEDGHVDRPNPAQVQRLCAAGPAFAKTEAKLDHNLVANEP</sequence>